<evidence type="ECO:0000256" key="17">
    <source>
        <dbReference type="SAM" id="MobiDB-lite"/>
    </source>
</evidence>
<evidence type="ECO:0000256" key="5">
    <source>
        <dbReference type="ARBA" id="ARBA00012439"/>
    </source>
</evidence>
<keyword evidence="7" id="KW-0444">Lipid biosynthesis</keyword>
<evidence type="ECO:0000256" key="9">
    <source>
        <dbReference type="ARBA" id="ARBA00022723"/>
    </source>
</evidence>
<dbReference type="CDD" id="cd00685">
    <property type="entry name" value="Trans_IPPS_HT"/>
    <property type="match status" value="1"/>
</dbReference>
<dbReference type="GO" id="GO:0004161">
    <property type="term" value="F:dimethylallyltranstransferase activity"/>
    <property type="evidence" value="ECO:0007669"/>
    <property type="project" value="UniProtKB-EC"/>
</dbReference>
<evidence type="ECO:0000256" key="11">
    <source>
        <dbReference type="ARBA" id="ARBA00023098"/>
    </source>
</evidence>
<comment type="similarity">
    <text evidence="4 16">Belongs to the FPP/GGPP synthase family.</text>
</comment>
<evidence type="ECO:0000256" key="2">
    <source>
        <dbReference type="ARBA" id="ARBA00004932"/>
    </source>
</evidence>
<keyword evidence="9" id="KW-0479">Metal-binding</keyword>
<comment type="pathway">
    <text evidence="2">Isoprenoid biosynthesis; geranyl diphosphate biosynthesis; geranyl diphosphate from dimethylallyl diphosphate and isopentenyl diphosphate: step 1/1.</text>
</comment>
<evidence type="ECO:0000256" key="7">
    <source>
        <dbReference type="ARBA" id="ARBA00022516"/>
    </source>
</evidence>
<dbReference type="GO" id="GO:0046872">
    <property type="term" value="F:metal ion binding"/>
    <property type="evidence" value="ECO:0007669"/>
    <property type="project" value="UniProtKB-KW"/>
</dbReference>
<keyword evidence="19" id="KW-1185">Reference proteome</keyword>
<proteinExistence type="inferred from homology"/>
<protein>
    <recommendedName>
        <fullName evidence="15">(2E,6E)-farnesyl diphosphate synthase</fullName>
        <ecNumber evidence="6">2.5.1.1</ecNumber>
        <ecNumber evidence="5">2.5.1.10</ecNumber>
    </recommendedName>
    <alternativeName>
        <fullName evidence="14">Dimethylallyltranstransferase</fullName>
    </alternativeName>
    <alternativeName>
        <fullName evidence="13">Farnesyl diphosphate synthase</fullName>
    </alternativeName>
    <alternativeName>
        <fullName evidence="12">Geranyltranstransferase</fullName>
    </alternativeName>
</protein>
<dbReference type="PANTHER" id="PTHR11525">
    <property type="entry name" value="FARNESYL-PYROPHOSPHATE SYNTHETASE"/>
    <property type="match status" value="1"/>
</dbReference>
<dbReference type="InterPro" id="IPR008949">
    <property type="entry name" value="Isoprenoid_synthase_dom_sf"/>
</dbReference>
<comment type="caution">
    <text evidence="18">The sequence shown here is derived from an EMBL/GenBank/DDBJ whole genome shotgun (WGS) entry which is preliminary data.</text>
</comment>
<dbReference type="AlphaFoldDB" id="A0AAD9FVG1"/>
<dbReference type="SUPFAM" id="SSF48576">
    <property type="entry name" value="Terpenoid synthases"/>
    <property type="match status" value="1"/>
</dbReference>
<gene>
    <name evidence="18" type="ORF">DB88DRAFT_476329</name>
</gene>
<evidence type="ECO:0000256" key="6">
    <source>
        <dbReference type="ARBA" id="ARBA00012833"/>
    </source>
</evidence>
<evidence type="ECO:0000256" key="3">
    <source>
        <dbReference type="ARBA" id="ARBA00005035"/>
    </source>
</evidence>
<evidence type="ECO:0000313" key="19">
    <source>
        <dbReference type="Proteomes" id="UP001182556"/>
    </source>
</evidence>
<organism evidence="18 19">
    <name type="scientific">Papiliotrema laurentii</name>
    <name type="common">Cryptococcus laurentii</name>
    <dbReference type="NCBI Taxonomy" id="5418"/>
    <lineage>
        <taxon>Eukaryota</taxon>
        <taxon>Fungi</taxon>
        <taxon>Dikarya</taxon>
        <taxon>Basidiomycota</taxon>
        <taxon>Agaricomycotina</taxon>
        <taxon>Tremellomycetes</taxon>
        <taxon>Tremellales</taxon>
        <taxon>Rhynchogastremaceae</taxon>
        <taxon>Papiliotrema</taxon>
    </lineage>
</organism>
<dbReference type="PROSITE" id="PS00723">
    <property type="entry name" value="POLYPRENYL_SYNTHASE_1"/>
    <property type="match status" value="1"/>
</dbReference>
<evidence type="ECO:0000313" key="18">
    <source>
        <dbReference type="EMBL" id="KAK1927000.1"/>
    </source>
</evidence>
<evidence type="ECO:0000256" key="8">
    <source>
        <dbReference type="ARBA" id="ARBA00022679"/>
    </source>
</evidence>
<feature type="region of interest" description="Disordered" evidence="17">
    <location>
        <begin position="1"/>
        <end position="34"/>
    </location>
</feature>
<name>A0AAD9FVG1_PAPLA</name>
<evidence type="ECO:0000256" key="10">
    <source>
        <dbReference type="ARBA" id="ARBA00022842"/>
    </source>
</evidence>
<evidence type="ECO:0000256" key="16">
    <source>
        <dbReference type="RuleBase" id="RU004466"/>
    </source>
</evidence>
<dbReference type="PANTHER" id="PTHR11525:SF0">
    <property type="entry name" value="FARNESYL PYROPHOSPHATE SYNTHASE"/>
    <property type="match status" value="1"/>
</dbReference>
<dbReference type="EC" id="2.5.1.10" evidence="5"/>
<dbReference type="SFLD" id="SFLDG01017">
    <property type="entry name" value="Polyprenyl_Transferase_Like"/>
    <property type="match status" value="1"/>
</dbReference>
<dbReference type="GO" id="GO:0005737">
    <property type="term" value="C:cytoplasm"/>
    <property type="evidence" value="ECO:0007669"/>
    <property type="project" value="TreeGrafter"/>
</dbReference>
<evidence type="ECO:0000256" key="12">
    <source>
        <dbReference type="ARBA" id="ARBA00032380"/>
    </source>
</evidence>
<keyword evidence="8 16" id="KW-0808">Transferase</keyword>
<dbReference type="FunFam" id="1.10.600.10:FF:000006">
    <property type="entry name" value="Farnesyl pyrophosphate synthase"/>
    <property type="match status" value="1"/>
</dbReference>
<reference evidence="18" key="1">
    <citation type="submission" date="2023-02" db="EMBL/GenBank/DDBJ databases">
        <title>Identification and recombinant expression of a fungal hydrolase from Papiliotrema laurentii that hydrolyzes apple cutin and clears colloidal polyester polyurethane.</title>
        <authorList>
            <consortium name="DOE Joint Genome Institute"/>
            <person name="Roman V.A."/>
            <person name="Bojanowski C."/>
            <person name="Crable B.R."/>
            <person name="Wagner D.N."/>
            <person name="Hung C.S."/>
            <person name="Nadeau L.J."/>
            <person name="Schratz L."/>
            <person name="Haridas S."/>
            <person name="Pangilinan J."/>
            <person name="Lipzen A."/>
            <person name="Na H."/>
            <person name="Yan M."/>
            <person name="Ng V."/>
            <person name="Grigoriev I.V."/>
            <person name="Spatafora J.W."/>
            <person name="Barlow D."/>
            <person name="Biffinger J."/>
            <person name="Kelley-Loughnane N."/>
            <person name="Varaljay V.A."/>
            <person name="Crookes-Goodson W.J."/>
        </authorList>
    </citation>
    <scope>NUCLEOTIDE SEQUENCE</scope>
    <source>
        <strain evidence="18">5307AH</strain>
    </source>
</reference>
<evidence type="ECO:0000256" key="4">
    <source>
        <dbReference type="ARBA" id="ARBA00006706"/>
    </source>
</evidence>
<dbReference type="SFLD" id="SFLDS00005">
    <property type="entry name" value="Isoprenoid_Synthase_Type_I"/>
    <property type="match status" value="1"/>
</dbReference>
<dbReference type="Proteomes" id="UP001182556">
    <property type="component" value="Unassembled WGS sequence"/>
</dbReference>
<dbReference type="InterPro" id="IPR000092">
    <property type="entry name" value="Polyprenyl_synt"/>
</dbReference>
<dbReference type="Pfam" id="PF00348">
    <property type="entry name" value="polyprenyl_synt"/>
    <property type="match status" value="1"/>
</dbReference>
<dbReference type="GO" id="GO:0045337">
    <property type="term" value="P:farnesyl diphosphate biosynthetic process"/>
    <property type="evidence" value="ECO:0007669"/>
    <property type="project" value="TreeGrafter"/>
</dbReference>
<dbReference type="EMBL" id="JAODAN010000001">
    <property type="protein sequence ID" value="KAK1927000.1"/>
    <property type="molecule type" value="Genomic_DNA"/>
</dbReference>
<evidence type="ECO:0000256" key="15">
    <source>
        <dbReference type="ARBA" id="ARBA00032873"/>
    </source>
</evidence>
<comment type="cofactor">
    <cofactor evidence="1">
        <name>Mg(2+)</name>
        <dbReference type="ChEBI" id="CHEBI:18420"/>
    </cofactor>
</comment>
<dbReference type="Gene3D" id="1.10.600.10">
    <property type="entry name" value="Farnesyl Diphosphate Synthase"/>
    <property type="match status" value="1"/>
</dbReference>
<keyword evidence="11" id="KW-0443">Lipid metabolism</keyword>
<dbReference type="EC" id="2.5.1.1" evidence="6"/>
<dbReference type="InterPro" id="IPR039702">
    <property type="entry name" value="FPS1-like"/>
</dbReference>
<evidence type="ECO:0000256" key="13">
    <source>
        <dbReference type="ARBA" id="ARBA00032424"/>
    </source>
</evidence>
<sequence length="377" mass="42937">MAEKREAETAVRASSTNGSAPAAPQPSNDKAARRKRFEDVFPVIAKELTDYLKGENMPEEAVEWYERNLNYNTPGGKLNRGLSVVDTVEILKGEFLTDDEYFKAAVLGWGVELLQAYFLVADDMMDASVTRRGQPCWYRVPAVGNIAINDAFMLEAAIYHLLKKHFRSEPYYVDLLELFLETTFQTEMGQLIDLLTAPEDHVDLSKFSLQKHHLIVVYKTAFYSFYLPVALAMRMRGVTDENAYKLALSILLPLGEYFQVQDDYLDCYGLPEHIGKIGTDILDNKCSWNINTALKHATPEQRKILDDNYGKKDAEAEARVKEVFSAAPISIPERFEAYEKESYERINALIETVDEANSGMKKEVFRSFLAKVYKRSK</sequence>
<comment type="pathway">
    <text evidence="3">Isoprenoid biosynthesis; farnesyl diphosphate biosynthesis; farnesyl diphosphate from geranyl diphosphate and isopentenyl diphosphate: step 1/1.</text>
</comment>
<dbReference type="PROSITE" id="PS00444">
    <property type="entry name" value="POLYPRENYL_SYNTHASE_2"/>
    <property type="match status" value="1"/>
</dbReference>
<dbReference type="InterPro" id="IPR033749">
    <property type="entry name" value="Polyprenyl_synt_CS"/>
</dbReference>
<evidence type="ECO:0000256" key="1">
    <source>
        <dbReference type="ARBA" id="ARBA00001946"/>
    </source>
</evidence>
<accession>A0AAD9FVG1</accession>
<keyword evidence="10" id="KW-0460">Magnesium</keyword>
<dbReference type="GO" id="GO:0004337">
    <property type="term" value="F:(2E,6E)-farnesyl diphosphate synthase activity"/>
    <property type="evidence" value="ECO:0007669"/>
    <property type="project" value="UniProtKB-EC"/>
</dbReference>
<evidence type="ECO:0000256" key="14">
    <source>
        <dbReference type="ARBA" id="ARBA00032448"/>
    </source>
</evidence>